<name>A0A4V3BS79_9SPHN</name>
<dbReference type="OrthoDB" id="7391925at2"/>
<dbReference type="Pfam" id="PF20101">
    <property type="entry name" value="DUF6491"/>
    <property type="match status" value="1"/>
</dbReference>
<comment type="caution">
    <text evidence="2">The sequence shown here is derived from an EMBL/GenBank/DDBJ whole genome shotgun (WGS) entry which is preliminary data.</text>
</comment>
<dbReference type="AlphaFoldDB" id="A0A4V3BS79"/>
<keyword evidence="1" id="KW-0732">Signal</keyword>
<organism evidence="2 3">
    <name type="scientific">Stakelama pacifica</name>
    <dbReference type="NCBI Taxonomy" id="517720"/>
    <lineage>
        <taxon>Bacteria</taxon>
        <taxon>Pseudomonadati</taxon>
        <taxon>Pseudomonadota</taxon>
        <taxon>Alphaproteobacteria</taxon>
        <taxon>Sphingomonadales</taxon>
        <taxon>Sphingomonadaceae</taxon>
        <taxon>Stakelama</taxon>
    </lineage>
</organism>
<proteinExistence type="predicted"/>
<dbReference type="InterPro" id="IPR045500">
    <property type="entry name" value="DUF6491"/>
</dbReference>
<keyword evidence="3" id="KW-1185">Reference proteome</keyword>
<feature type="signal peptide" evidence="1">
    <location>
        <begin position="1"/>
        <end position="21"/>
    </location>
</feature>
<evidence type="ECO:0000256" key="1">
    <source>
        <dbReference type="SAM" id="SignalP"/>
    </source>
</evidence>
<gene>
    <name evidence="2" type="ORF">EV664_11738</name>
</gene>
<dbReference type="EMBL" id="SNWD01000017">
    <property type="protein sequence ID" value="TDN78418.1"/>
    <property type="molecule type" value="Genomic_DNA"/>
</dbReference>
<dbReference type="RefSeq" id="WP_133496970.1">
    <property type="nucleotide sequence ID" value="NZ_BMLU01000016.1"/>
</dbReference>
<sequence>MHRISSILIATGALATLAGCAATPEQRALDEQRAAANVPAATPVGKPVSCIQTSRIRDTDVRNDSVIDFEMNGGKVYRNRLPYACGQLGFEKRFLYQTQIGQLCSVDTITVLYASPPGRGATCQLGEFQEVKLAKR</sequence>
<dbReference type="PROSITE" id="PS51257">
    <property type="entry name" value="PROKAR_LIPOPROTEIN"/>
    <property type="match status" value="1"/>
</dbReference>
<evidence type="ECO:0000313" key="2">
    <source>
        <dbReference type="EMBL" id="TDN78418.1"/>
    </source>
</evidence>
<protein>
    <submittedName>
        <fullName evidence="2">Uncharacterized protein</fullName>
    </submittedName>
</protein>
<accession>A0A4V3BS79</accession>
<dbReference type="Proteomes" id="UP000295493">
    <property type="component" value="Unassembled WGS sequence"/>
</dbReference>
<reference evidence="2 3" key="1">
    <citation type="submission" date="2019-03" db="EMBL/GenBank/DDBJ databases">
        <title>Genomic Encyclopedia of Type Strains, Phase IV (KMG-IV): sequencing the most valuable type-strain genomes for metagenomic binning, comparative biology and taxonomic classification.</title>
        <authorList>
            <person name="Goeker M."/>
        </authorList>
    </citation>
    <scope>NUCLEOTIDE SEQUENCE [LARGE SCALE GENOMIC DNA]</scope>
    <source>
        <strain evidence="2 3">DSM 25059</strain>
    </source>
</reference>
<feature type="chain" id="PRO_5020476420" evidence="1">
    <location>
        <begin position="22"/>
        <end position="136"/>
    </location>
</feature>
<evidence type="ECO:0000313" key="3">
    <source>
        <dbReference type="Proteomes" id="UP000295493"/>
    </source>
</evidence>